<name>A0ABW5K2Q8_9FLAO</name>
<proteinExistence type="predicted"/>
<organism evidence="1 2">
    <name type="scientific">Lacinutrix gracilariae</name>
    <dbReference type="NCBI Taxonomy" id="1747198"/>
    <lineage>
        <taxon>Bacteria</taxon>
        <taxon>Pseudomonadati</taxon>
        <taxon>Bacteroidota</taxon>
        <taxon>Flavobacteriia</taxon>
        <taxon>Flavobacteriales</taxon>
        <taxon>Flavobacteriaceae</taxon>
        <taxon>Lacinutrix</taxon>
    </lineage>
</organism>
<comment type="caution">
    <text evidence="1">The sequence shown here is derived from an EMBL/GenBank/DDBJ whole genome shotgun (WGS) entry which is preliminary data.</text>
</comment>
<dbReference type="EMBL" id="JBHULM010000011">
    <property type="protein sequence ID" value="MFD2542379.1"/>
    <property type="molecule type" value="Genomic_DNA"/>
</dbReference>
<reference evidence="2" key="1">
    <citation type="journal article" date="2019" name="Int. J. Syst. Evol. Microbiol.">
        <title>The Global Catalogue of Microorganisms (GCM) 10K type strain sequencing project: providing services to taxonomists for standard genome sequencing and annotation.</title>
        <authorList>
            <consortium name="The Broad Institute Genomics Platform"/>
            <consortium name="The Broad Institute Genome Sequencing Center for Infectious Disease"/>
            <person name="Wu L."/>
            <person name="Ma J."/>
        </authorList>
    </citation>
    <scope>NUCLEOTIDE SEQUENCE [LARGE SCALE GENOMIC DNA]</scope>
    <source>
        <strain evidence="2">KCTC 42808</strain>
    </source>
</reference>
<evidence type="ECO:0000313" key="1">
    <source>
        <dbReference type="EMBL" id="MFD2542379.1"/>
    </source>
</evidence>
<protein>
    <submittedName>
        <fullName evidence="1">Uncharacterized protein</fullName>
    </submittedName>
</protein>
<sequence>MSLNKKKSENLAEFKIPKEGSLGLLAFGDIGLREWRKVKSKMNKNNENSNGQK</sequence>
<gene>
    <name evidence="1" type="ORF">ACFSSB_08615</name>
</gene>
<dbReference type="Proteomes" id="UP001597467">
    <property type="component" value="Unassembled WGS sequence"/>
</dbReference>
<dbReference type="RefSeq" id="WP_379903202.1">
    <property type="nucleotide sequence ID" value="NZ_JBHULM010000011.1"/>
</dbReference>
<evidence type="ECO:0000313" key="2">
    <source>
        <dbReference type="Proteomes" id="UP001597467"/>
    </source>
</evidence>
<keyword evidence="2" id="KW-1185">Reference proteome</keyword>
<accession>A0ABW5K2Q8</accession>